<organism evidence="2 3">
    <name type="scientific">Bavariicoccus seileri</name>
    <dbReference type="NCBI Taxonomy" id="549685"/>
    <lineage>
        <taxon>Bacteria</taxon>
        <taxon>Bacillati</taxon>
        <taxon>Bacillota</taxon>
        <taxon>Bacilli</taxon>
        <taxon>Lactobacillales</taxon>
        <taxon>Enterococcaceae</taxon>
        <taxon>Bavariicoccus</taxon>
    </lineage>
</organism>
<dbReference type="EMBL" id="DQHO01000013">
    <property type="protein sequence ID" value="HCS93348.1"/>
    <property type="molecule type" value="Genomic_DNA"/>
</dbReference>
<proteinExistence type="predicted"/>
<gene>
    <name evidence="2" type="ORF">DIW15_01400</name>
</gene>
<reference evidence="2 3" key="1">
    <citation type="journal article" date="2018" name="Nat. Biotechnol.">
        <title>A standardized bacterial taxonomy based on genome phylogeny substantially revises the tree of life.</title>
        <authorList>
            <person name="Parks D.H."/>
            <person name="Chuvochina M."/>
            <person name="Waite D.W."/>
            <person name="Rinke C."/>
            <person name="Skarshewski A."/>
            <person name="Chaumeil P.A."/>
            <person name="Hugenholtz P."/>
        </authorList>
    </citation>
    <scope>NUCLEOTIDE SEQUENCE [LARGE SCALE GENOMIC DNA]</scope>
    <source>
        <strain evidence="2">UBA11306</strain>
    </source>
</reference>
<dbReference type="AlphaFoldDB" id="A0A3D4S436"/>
<dbReference type="Proteomes" id="UP000262195">
    <property type="component" value="Unassembled WGS sequence"/>
</dbReference>
<protein>
    <submittedName>
        <fullName evidence="2">Peptidoglycan-binding protein</fullName>
    </submittedName>
</protein>
<evidence type="ECO:0000256" key="1">
    <source>
        <dbReference type="SAM" id="MobiDB-lite"/>
    </source>
</evidence>
<name>A0A3D4S436_9ENTE</name>
<feature type="compositionally biased region" description="Basic and acidic residues" evidence="1">
    <location>
        <begin position="26"/>
        <end position="40"/>
    </location>
</feature>
<accession>A0A3D4S436</accession>
<evidence type="ECO:0000313" key="3">
    <source>
        <dbReference type="Proteomes" id="UP000262195"/>
    </source>
</evidence>
<evidence type="ECO:0000313" key="2">
    <source>
        <dbReference type="EMBL" id="HCS93348.1"/>
    </source>
</evidence>
<dbReference type="STRING" id="1121105.GCA_000421665_00092"/>
<dbReference type="Gene3D" id="3.90.1010.20">
    <property type="match status" value="2"/>
</dbReference>
<comment type="caution">
    <text evidence="2">The sequence shown here is derived from an EMBL/GenBank/DDBJ whole genome shotgun (WGS) entry which is preliminary data.</text>
</comment>
<feature type="region of interest" description="Disordered" evidence="1">
    <location>
        <begin position="11"/>
        <end position="57"/>
    </location>
</feature>
<sequence length="372" mass="38755">MALLALFLGAGCSSNGNGDSGSDDTATEKTEKKEESKEEEATPNEVTIADGSSTDAAPTDKVYMRQLLTAPHGTKSFAVVTVTMSAETILGVNLDEFQYVSPADFDGVPNADGGFGEAFPDDTVLASKRENNDAYSKMMAEKGGATQTWDDSINAISEFAKGKTANELKESVTELNNQGEDGNPSDVVSRATFSDTAGYLQAIIDSATKGKIYEGIKTDNADLKEIQVLASPHGDKSFAVITVGLDGDRLAVAALDEFQYVSAADFGGVPNSNDEFGADVKDGLVLASKEANNDAYSKMMSEKGGATNTYSDNLAAVIQFALGKTSGELEATVGELKGLGEDDSPADVVSGATFSDTAGYLQAIVDAIKAAE</sequence>